<feature type="compositionally biased region" description="Basic and acidic residues" evidence="4">
    <location>
        <begin position="331"/>
        <end position="344"/>
    </location>
</feature>
<keyword evidence="8" id="KW-1185">Reference proteome</keyword>
<dbReference type="PANTHER" id="PTHR12585">
    <property type="entry name" value="SCC1 / RAD21 FAMILY MEMBER"/>
    <property type="match status" value="1"/>
</dbReference>
<evidence type="ECO:0000313" key="7">
    <source>
        <dbReference type="EMBL" id="GHJ84716.1"/>
    </source>
</evidence>
<protein>
    <recommendedName>
        <fullName evidence="9">Rad21/Rec8-like protein N-terminal domain-containing protein</fullName>
    </recommendedName>
</protein>
<dbReference type="GO" id="GO:0030892">
    <property type="term" value="C:mitotic cohesin complex"/>
    <property type="evidence" value="ECO:0007669"/>
    <property type="project" value="TreeGrafter"/>
</dbReference>
<evidence type="ECO:0000256" key="3">
    <source>
        <dbReference type="ARBA" id="ARBA00023242"/>
    </source>
</evidence>
<dbReference type="Proteomes" id="UP000620104">
    <property type="component" value="Unassembled WGS sequence"/>
</dbReference>
<dbReference type="SUPFAM" id="SSF46785">
    <property type="entry name" value="Winged helix' DNA-binding domain"/>
    <property type="match status" value="1"/>
</dbReference>
<dbReference type="Pfam" id="PF04825">
    <property type="entry name" value="Rad21_Rec8_N"/>
    <property type="match status" value="1"/>
</dbReference>
<feature type="region of interest" description="Disordered" evidence="4">
    <location>
        <begin position="215"/>
        <end position="250"/>
    </location>
</feature>
<dbReference type="InterPro" id="IPR036390">
    <property type="entry name" value="WH_DNA-bd_sf"/>
</dbReference>
<organism evidence="7 8">
    <name type="scientific">Naganishia liquefaciens</name>
    <dbReference type="NCBI Taxonomy" id="104408"/>
    <lineage>
        <taxon>Eukaryota</taxon>
        <taxon>Fungi</taxon>
        <taxon>Dikarya</taxon>
        <taxon>Basidiomycota</taxon>
        <taxon>Agaricomycotina</taxon>
        <taxon>Tremellomycetes</taxon>
        <taxon>Filobasidiales</taxon>
        <taxon>Filobasidiaceae</taxon>
        <taxon>Naganishia</taxon>
    </lineage>
</organism>
<evidence type="ECO:0000313" key="8">
    <source>
        <dbReference type="Proteomes" id="UP000620104"/>
    </source>
</evidence>
<comment type="similarity">
    <text evidence="2">Belongs to the rad21 family.</text>
</comment>
<feature type="region of interest" description="Disordered" evidence="4">
    <location>
        <begin position="483"/>
        <end position="515"/>
    </location>
</feature>
<proteinExistence type="inferred from homology"/>
<feature type="domain" description="Rad21/Rec8-like protein N-terminal" evidence="6">
    <location>
        <begin position="1"/>
        <end position="101"/>
    </location>
</feature>
<gene>
    <name evidence="7" type="ORF">NliqN6_1118</name>
</gene>
<reference evidence="7" key="1">
    <citation type="submission" date="2020-07" db="EMBL/GenBank/DDBJ databases">
        <title>Draft Genome Sequence of a Deep-Sea Yeast, Naganishia (Cryptococcus) liquefaciens strain N6.</title>
        <authorList>
            <person name="Han Y.W."/>
            <person name="Kajitani R."/>
            <person name="Morimoto H."/>
            <person name="Parhat M."/>
            <person name="Tsubouchi H."/>
            <person name="Bakenova O."/>
            <person name="Ogata M."/>
            <person name="Argunhan B."/>
            <person name="Aoki R."/>
            <person name="Kajiwara S."/>
            <person name="Itoh T."/>
            <person name="Iwasaki H."/>
        </authorList>
    </citation>
    <scope>NUCLEOTIDE SEQUENCE</scope>
    <source>
        <strain evidence="7">N6</strain>
    </source>
</reference>
<feature type="compositionally biased region" description="Polar residues" evidence="4">
    <location>
        <begin position="618"/>
        <end position="632"/>
    </location>
</feature>
<dbReference type="InterPro" id="IPR039781">
    <property type="entry name" value="Rad21/Rec8-like"/>
</dbReference>
<dbReference type="EMBL" id="BLZA01000009">
    <property type="protein sequence ID" value="GHJ84716.1"/>
    <property type="molecule type" value="Genomic_DNA"/>
</dbReference>
<dbReference type="OrthoDB" id="10071381at2759"/>
<evidence type="ECO:0000256" key="1">
    <source>
        <dbReference type="ARBA" id="ARBA00004123"/>
    </source>
</evidence>
<comment type="subcellular location">
    <subcellularLocation>
        <location evidence="1">Nucleus</location>
    </subcellularLocation>
</comment>
<feature type="region of interest" description="Disordered" evidence="4">
    <location>
        <begin position="163"/>
        <end position="188"/>
    </location>
</feature>
<dbReference type="GO" id="GO:0005634">
    <property type="term" value="C:nucleus"/>
    <property type="evidence" value="ECO:0007669"/>
    <property type="project" value="UniProtKB-SubCell"/>
</dbReference>
<dbReference type="PANTHER" id="PTHR12585:SF69">
    <property type="entry name" value="FI11703P"/>
    <property type="match status" value="1"/>
</dbReference>
<feature type="domain" description="Rad21/Rec8-like protein C-terminal eukaryotic" evidence="5">
    <location>
        <begin position="681"/>
        <end position="728"/>
    </location>
</feature>
<dbReference type="GO" id="GO:0003682">
    <property type="term" value="F:chromatin binding"/>
    <property type="evidence" value="ECO:0007669"/>
    <property type="project" value="TreeGrafter"/>
</dbReference>
<evidence type="ECO:0000259" key="5">
    <source>
        <dbReference type="Pfam" id="PF04824"/>
    </source>
</evidence>
<feature type="compositionally biased region" description="Low complexity" evidence="4">
    <location>
        <begin position="223"/>
        <end position="245"/>
    </location>
</feature>
<name>A0A8H3YEF7_9TREE</name>
<evidence type="ECO:0000259" key="6">
    <source>
        <dbReference type="Pfam" id="PF04825"/>
    </source>
</evidence>
<evidence type="ECO:0000256" key="4">
    <source>
        <dbReference type="SAM" id="MobiDB-lite"/>
    </source>
</evidence>
<dbReference type="Pfam" id="PF04824">
    <property type="entry name" value="Rad21_Rec8"/>
    <property type="match status" value="1"/>
</dbReference>
<dbReference type="GO" id="GO:0007064">
    <property type="term" value="P:mitotic sister chromatid cohesion"/>
    <property type="evidence" value="ECO:0007669"/>
    <property type="project" value="TreeGrafter"/>
</dbReference>
<evidence type="ECO:0008006" key="9">
    <source>
        <dbReference type="Google" id="ProtNLM"/>
    </source>
</evidence>
<evidence type="ECO:0000256" key="2">
    <source>
        <dbReference type="ARBA" id="ARBA00009870"/>
    </source>
</evidence>
<feature type="region of interest" description="Disordered" evidence="4">
    <location>
        <begin position="310"/>
        <end position="355"/>
    </location>
</feature>
<dbReference type="AlphaFoldDB" id="A0A8H3YEF7"/>
<dbReference type="InterPro" id="IPR006909">
    <property type="entry name" value="Rad21/Rec8_C_eu"/>
</dbReference>
<dbReference type="InterPro" id="IPR023093">
    <property type="entry name" value="ScpA-like_C"/>
</dbReference>
<dbReference type="InterPro" id="IPR006910">
    <property type="entry name" value="Rad21_Rec8_N"/>
</dbReference>
<feature type="compositionally biased region" description="Polar residues" evidence="4">
    <location>
        <begin position="575"/>
        <end position="596"/>
    </location>
</feature>
<feature type="compositionally biased region" description="Acidic residues" evidence="4">
    <location>
        <begin position="502"/>
        <end position="515"/>
    </location>
</feature>
<dbReference type="Gene3D" id="1.10.10.580">
    <property type="entry name" value="Structural maintenance of chromosome 1. Chain E"/>
    <property type="match status" value="1"/>
</dbReference>
<dbReference type="GO" id="GO:1990414">
    <property type="term" value="P:replication-born double-strand break repair via sister chromatid exchange"/>
    <property type="evidence" value="ECO:0007669"/>
    <property type="project" value="TreeGrafter"/>
</dbReference>
<keyword evidence="3" id="KW-0539">Nucleus</keyword>
<sequence length="743" mass="82073">MLLTELILSKDNVLSQVWIAAHYERKLSKQQALKISVEDSVQDILKENAEPTALRMSGQLMLGVVRIYSRKTQYLFDDCKDVRDKITMAFRPGQVDLPAEQLIANKNAITLTERRNEYDIMMNDFDMNMNWNEIAKNFQPLGLHLANEADITLPRAHYAASARSSSVSRESEYGTQRGRAGTQEPFEGGIDLGFDLEGNFDMSMEVELGREAGVERAPSLAPSLRSAQFRRSSSLSSDRTARSGSVSVRESVLGAGGERLAARRGDLDIELEPPGDLGLDIGEGFDLPPLENDDALMDVDQPEQAVANQTEMTGQDAPEGVATPTAEELAEERAEKEARSRRESTALSPPPEIMADITPRTANRIANLADAREKAASANAAKKTASKKKVRIATFDDEIELDEDEVRGAARRDISSILGKENYIPANEAEIALERIQEDPAAFYNPIVQKGNHTFFMATPAGISMAPELAELFLIPTNILRRRRDDHESPPSKRARTSAGEFEQEPEMEEDDDEVEVVRRQQQGLSERLREKFQPTEGTIDDYANQPEIQEQEQQMGPGRSPAKGEASFVRDSSPPLTMSQRAMSEVQSIRASSRAPSAMESPDECPIGFFDIRSRSDGTNAESQSQGQTAASQYIVEDEASQADARERGFSQNTVKAVGFLRNEFSSANNQVDEDKTISFREKSKKASKRAAASFFFELLVLGTRDCVKLDQAESYGDIAVQAKPKLFDGIAVVRASQAVEV</sequence>
<accession>A0A8H3YEF7</accession>
<comment type="caution">
    <text evidence="7">The sequence shown here is derived from an EMBL/GenBank/DDBJ whole genome shotgun (WGS) entry which is preliminary data.</text>
</comment>
<feature type="region of interest" description="Disordered" evidence="4">
    <location>
        <begin position="551"/>
        <end position="632"/>
    </location>
</feature>